<comment type="caution">
    <text evidence="1">The sequence shown here is derived from an EMBL/GenBank/DDBJ whole genome shotgun (WGS) entry which is preliminary data.</text>
</comment>
<evidence type="ECO:0000313" key="1">
    <source>
        <dbReference type="EMBL" id="MDA0142574.1"/>
    </source>
</evidence>
<dbReference type="Proteomes" id="UP001147700">
    <property type="component" value="Unassembled WGS sequence"/>
</dbReference>
<gene>
    <name evidence="1" type="ORF">OJ962_34130</name>
</gene>
<organism evidence="1 2">
    <name type="scientific">Solirubrobacter deserti</name>
    <dbReference type="NCBI Taxonomy" id="2282478"/>
    <lineage>
        <taxon>Bacteria</taxon>
        <taxon>Bacillati</taxon>
        <taxon>Actinomycetota</taxon>
        <taxon>Thermoleophilia</taxon>
        <taxon>Solirubrobacterales</taxon>
        <taxon>Solirubrobacteraceae</taxon>
        <taxon>Solirubrobacter</taxon>
    </lineage>
</organism>
<protein>
    <submittedName>
        <fullName evidence="1">Uncharacterized protein</fullName>
    </submittedName>
</protein>
<evidence type="ECO:0000313" key="2">
    <source>
        <dbReference type="Proteomes" id="UP001147700"/>
    </source>
</evidence>
<accession>A0ABT4RVG0</accession>
<dbReference type="EMBL" id="JAPCID010000107">
    <property type="protein sequence ID" value="MDA0142574.1"/>
    <property type="molecule type" value="Genomic_DNA"/>
</dbReference>
<dbReference type="RefSeq" id="WP_270006944.1">
    <property type="nucleotide sequence ID" value="NZ_JAPCID010000107.1"/>
</dbReference>
<proteinExistence type="predicted"/>
<name>A0ABT4RVG0_9ACTN</name>
<reference evidence="1" key="1">
    <citation type="submission" date="2022-10" db="EMBL/GenBank/DDBJ databases">
        <title>The WGS of Solirubrobacter sp. CPCC 204708.</title>
        <authorList>
            <person name="Jiang Z."/>
        </authorList>
    </citation>
    <scope>NUCLEOTIDE SEQUENCE</scope>
    <source>
        <strain evidence="1">CPCC 204708</strain>
    </source>
</reference>
<keyword evidence="2" id="KW-1185">Reference proteome</keyword>
<feature type="non-terminal residue" evidence="1">
    <location>
        <position position="1"/>
    </location>
</feature>
<sequence>IEATVDRRDPSAVEVVLDPRKDGRYLALMFHWREQERSYGASVWIEPLASPHEVLPFQGPGFGEAVDAAADWFDGTDYHGRDGTWAARTLRELAANIPLR</sequence>